<dbReference type="Gene3D" id="3.40.366.10">
    <property type="entry name" value="Malonyl-Coenzyme A Acyl Carrier Protein, domain 2"/>
    <property type="match status" value="1"/>
</dbReference>
<gene>
    <name evidence="9" type="ORF">SLS56_008146</name>
</gene>
<organism evidence="9 10">
    <name type="scientific">Neofusicoccum ribis</name>
    <dbReference type="NCBI Taxonomy" id="45134"/>
    <lineage>
        <taxon>Eukaryota</taxon>
        <taxon>Fungi</taxon>
        <taxon>Dikarya</taxon>
        <taxon>Ascomycota</taxon>
        <taxon>Pezizomycotina</taxon>
        <taxon>Dothideomycetes</taxon>
        <taxon>Dothideomycetes incertae sedis</taxon>
        <taxon>Botryosphaeriales</taxon>
        <taxon>Botryosphaeriaceae</taxon>
        <taxon>Neofusicoccum</taxon>
    </lineage>
</organism>
<name>A0ABR3SL09_9PEZI</name>
<comment type="caution">
    <text evidence="9">The sequence shown here is derived from an EMBL/GenBank/DDBJ whole genome shotgun (WGS) entry which is preliminary data.</text>
</comment>
<dbReference type="CDD" id="cd00067">
    <property type="entry name" value="GAL4"/>
    <property type="match status" value="1"/>
</dbReference>
<dbReference type="InterPro" id="IPR014043">
    <property type="entry name" value="Acyl_transferase_dom"/>
</dbReference>
<feature type="region of interest" description="Disordered" evidence="7">
    <location>
        <begin position="299"/>
        <end position="446"/>
    </location>
</feature>
<dbReference type="InterPro" id="IPR016035">
    <property type="entry name" value="Acyl_Trfase/lysoPLipase"/>
</dbReference>
<dbReference type="SUPFAM" id="SSF51161">
    <property type="entry name" value="Trimeric LpxA-like enzymes"/>
    <property type="match status" value="1"/>
</dbReference>
<dbReference type="Pfam" id="PF00132">
    <property type="entry name" value="Hexapep"/>
    <property type="match status" value="1"/>
</dbReference>
<dbReference type="Pfam" id="PF00172">
    <property type="entry name" value="Zn_clus"/>
    <property type="match status" value="1"/>
</dbReference>
<dbReference type="SMART" id="SM00066">
    <property type="entry name" value="GAL4"/>
    <property type="match status" value="1"/>
</dbReference>
<feature type="region of interest" description="Disordered" evidence="7">
    <location>
        <begin position="1"/>
        <end position="221"/>
    </location>
</feature>
<accession>A0ABR3SL09</accession>
<proteinExistence type="inferred from homology"/>
<dbReference type="Pfam" id="PF00698">
    <property type="entry name" value="Acyl_transf_1"/>
    <property type="match status" value="1"/>
</dbReference>
<dbReference type="Pfam" id="PF12464">
    <property type="entry name" value="Mac"/>
    <property type="match status" value="1"/>
</dbReference>
<evidence type="ECO:0000313" key="9">
    <source>
        <dbReference type="EMBL" id="KAL1623697.1"/>
    </source>
</evidence>
<dbReference type="InterPro" id="IPR016036">
    <property type="entry name" value="Malonyl_transacylase_ACP-bd"/>
</dbReference>
<comment type="similarity">
    <text evidence="1">Belongs to the transferase hexapeptide repeat family.</text>
</comment>
<dbReference type="InterPro" id="IPR024688">
    <property type="entry name" value="Mac_dom"/>
</dbReference>
<dbReference type="EC" id="2.3.1.39" evidence="2"/>
<dbReference type="SMART" id="SM00827">
    <property type="entry name" value="PKS_AT"/>
    <property type="match status" value="1"/>
</dbReference>
<dbReference type="PANTHER" id="PTHR42681:SF1">
    <property type="entry name" value="MALONYL-COA-ACYL CARRIER PROTEIN TRANSACYLASE, MITOCHONDRIAL"/>
    <property type="match status" value="1"/>
</dbReference>
<keyword evidence="3" id="KW-0808">Transferase</keyword>
<feature type="compositionally biased region" description="Acidic residues" evidence="7">
    <location>
        <begin position="133"/>
        <end position="146"/>
    </location>
</feature>
<feature type="compositionally biased region" description="Basic and acidic residues" evidence="7">
    <location>
        <begin position="112"/>
        <end position="123"/>
    </location>
</feature>
<evidence type="ECO:0000256" key="7">
    <source>
        <dbReference type="SAM" id="MobiDB-lite"/>
    </source>
</evidence>
<evidence type="ECO:0000256" key="4">
    <source>
        <dbReference type="ARBA" id="ARBA00023242"/>
    </source>
</evidence>
<dbReference type="Gene3D" id="3.30.70.250">
    <property type="entry name" value="Malonyl-CoA ACP transacylase, ACP-binding"/>
    <property type="match status" value="1"/>
</dbReference>
<evidence type="ECO:0000256" key="2">
    <source>
        <dbReference type="ARBA" id="ARBA00013258"/>
    </source>
</evidence>
<keyword evidence="4" id="KW-0539">Nucleus</keyword>
<dbReference type="InterPro" id="IPR001227">
    <property type="entry name" value="Ac_transferase_dom_sf"/>
</dbReference>
<feature type="compositionally biased region" description="Basic and acidic residues" evidence="7">
    <location>
        <begin position="198"/>
        <end position="216"/>
    </location>
</feature>
<evidence type="ECO:0000313" key="10">
    <source>
        <dbReference type="Proteomes" id="UP001521116"/>
    </source>
</evidence>
<feature type="compositionally biased region" description="Polar residues" evidence="7">
    <location>
        <begin position="408"/>
        <end position="430"/>
    </location>
</feature>
<dbReference type="InterPro" id="IPR001451">
    <property type="entry name" value="Hexapep"/>
</dbReference>
<dbReference type="Gene3D" id="4.10.240.10">
    <property type="entry name" value="Zn(2)-C6 fungal-type DNA-binding domain"/>
    <property type="match status" value="1"/>
</dbReference>
<dbReference type="InterPro" id="IPR050858">
    <property type="entry name" value="Mal-CoA-ACP_Trans/PKS_FabD"/>
</dbReference>
<dbReference type="PANTHER" id="PTHR42681">
    <property type="entry name" value="MALONYL-COA-ACYL CARRIER PROTEIN TRANSACYLASE, MITOCHONDRIAL"/>
    <property type="match status" value="1"/>
</dbReference>
<feature type="compositionally biased region" description="Basic and acidic residues" evidence="7">
    <location>
        <begin position="49"/>
        <end position="92"/>
    </location>
</feature>
<keyword evidence="5" id="KW-0012">Acyltransferase</keyword>
<dbReference type="Proteomes" id="UP001521116">
    <property type="component" value="Unassembled WGS sequence"/>
</dbReference>
<feature type="compositionally biased region" description="Polar residues" evidence="7">
    <location>
        <begin position="37"/>
        <end position="48"/>
    </location>
</feature>
<evidence type="ECO:0000256" key="6">
    <source>
        <dbReference type="ARBA" id="ARBA00048462"/>
    </source>
</evidence>
<dbReference type="PROSITE" id="PS00463">
    <property type="entry name" value="ZN2_CY6_FUNGAL_1"/>
    <property type="match status" value="1"/>
</dbReference>
<dbReference type="InterPro" id="IPR011004">
    <property type="entry name" value="Trimer_LpxA-like_sf"/>
</dbReference>
<feature type="domain" description="Zn(2)-C6 fungal-type" evidence="8">
    <location>
        <begin position="248"/>
        <end position="276"/>
    </location>
</feature>
<dbReference type="SUPFAM" id="SSF55048">
    <property type="entry name" value="Probable ACP-binding domain of malonyl-CoA ACP transacylase"/>
    <property type="match status" value="1"/>
</dbReference>
<evidence type="ECO:0000256" key="5">
    <source>
        <dbReference type="ARBA" id="ARBA00023315"/>
    </source>
</evidence>
<evidence type="ECO:0000256" key="3">
    <source>
        <dbReference type="ARBA" id="ARBA00022679"/>
    </source>
</evidence>
<dbReference type="CDD" id="cd03357">
    <property type="entry name" value="LbH_MAT_GAT"/>
    <property type="match status" value="1"/>
</dbReference>
<dbReference type="SUPFAM" id="SSF52151">
    <property type="entry name" value="FabD/lysophospholipase-like"/>
    <property type="match status" value="1"/>
</dbReference>
<protein>
    <recommendedName>
        <fullName evidence="2">[acyl-carrier-protein] S-malonyltransferase</fullName>
        <ecNumber evidence="2">2.3.1.39</ecNumber>
    </recommendedName>
</protein>
<dbReference type="InterPro" id="IPR001138">
    <property type="entry name" value="Zn2Cys6_DnaBD"/>
</dbReference>
<dbReference type="Gene3D" id="2.160.10.10">
    <property type="entry name" value="Hexapeptide repeat proteins"/>
    <property type="match status" value="1"/>
</dbReference>
<dbReference type="PROSITE" id="PS50048">
    <property type="entry name" value="ZN2_CY6_FUNGAL_2"/>
    <property type="match status" value="1"/>
</dbReference>
<dbReference type="EMBL" id="JAJVDC020000115">
    <property type="protein sequence ID" value="KAL1623697.1"/>
    <property type="molecule type" value="Genomic_DNA"/>
</dbReference>
<feature type="compositionally biased region" description="Basic and acidic residues" evidence="7">
    <location>
        <begin position="14"/>
        <end position="23"/>
    </location>
</feature>
<dbReference type="SMART" id="SM01266">
    <property type="entry name" value="Mac"/>
    <property type="match status" value="1"/>
</dbReference>
<reference evidence="9 10" key="1">
    <citation type="submission" date="2024-02" db="EMBL/GenBank/DDBJ databases">
        <title>De novo assembly and annotation of 12 fungi associated with fruit tree decline syndrome in Ontario, Canada.</title>
        <authorList>
            <person name="Sulman M."/>
            <person name="Ellouze W."/>
            <person name="Ilyukhin E."/>
        </authorList>
    </citation>
    <scope>NUCLEOTIDE SEQUENCE [LARGE SCALE GENOMIC DNA]</scope>
    <source>
        <strain evidence="9 10">M1-105</strain>
    </source>
</reference>
<sequence length="985" mass="108687">MSPSVREQPVHNVVRLDEKDRIPDTPVSGFTAVNGRSPPQTLKLSGNGSERRHSRAELSPESDRPQDRRLLSQHPDRPDRPPSPRPLDRDARLSSPGKRRRSLSDDDDEDRDSYKRRASRDLRAVSVSSNSDFSEDEEPLDYDDGDPAAQSRDFDSPHQLHGRAPDAASGKDRGWYERSSGPSGQYADVLQREPQSMDAEHRKGDLDEEEHAHHPANDYGSTTEITRAGVQVDVKKRKRVFSNRTKTGCQTCRRRKKKCDEAKPECNNCTRGGFVCEGYLVKTPWTKPGMAKSHVPLQSKHGYTEHPGIYPRPTTEAYPEPRPPQSLDGARPRPIAVDDERANMRSPWTAWHTSAPQERVVNSEYPRTAPPTDVLRQHRNYSDHNSYQHGQSGAPHVMAPAVPPPPHLSTSQSAVTAQLALQHQSSTLQRAPQPQPQGPQSDKDKMVSGDYFFPFSQQLVEEREQCKAALWRFNSLANPVVGASASERLRLFRAILEPPHVRIPRTGLNPVGSLGKDVCIETPFYCDYGYNIVIGDDVVIGPMCTILDARRVKIGARTILGPNVNIYTIDYSKNPTDRKGSKALAFAQEVTIEEEVYIGGNVTILPGAYICRGSTIAAGSVVTRKASQGVQRVGMVQPWLDAFPRTVGPIVDEIDHTLGLSLSRIIADGPNATLTATENAQPAIMATSVLVLRVLEAEFGFAPRHRVDFTLGHSLGEFAALVAGGYLCFADALRMVRRRAEVMARCSKEASAAIGGGEVGMVAIVCENEERMRALIDMVYDFLGMGSDGSKTDSAEDVPAVDKVLIANINSKNQIVLSGSIERIATLLTHLRQFGGHDPRAVRLKADSPFHSPLMKPAEDEMKRILSRPSKTSSDGDIVTWPGHMPCISNVSARPFRSRADLKDLLARQCVETIDWWGSVRYLDKEEKVRRWIGVGPGKVGRNLVGKEVGMKGTVKGGGVWGIDDPRHVEEVMKALDATELADED</sequence>
<comment type="catalytic activity">
    <reaction evidence="6">
        <text>holo-[ACP] + malonyl-CoA = malonyl-[ACP] + CoA</text>
        <dbReference type="Rhea" id="RHEA:41792"/>
        <dbReference type="Rhea" id="RHEA-COMP:9623"/>
        <dbReference type="Rhea" id="RHEA-COMP:9685"/>
        <dbReference type="ChEBI" id="CHEBI:57287"/>
        <dbReference type="ChEBI" id="CHEBI:57384"/>
        <dbReference type="ChEBI" id="CHEBI:64479"/>
        <dbReference type="ChEBI" id="CHEBI:78449"/>
        <dbReference type="EC" id="2.3.1.39"/>
    </reaction>
</comment>
<dbReference type="SUPFAM" id="SSF57701">
    <property type="entry name" value="Zn2/Cys6 DNA-binding domain"/>
    <property type="match status" value="1"/>
</dbReference>
<evidence type="ECO:0000259" key="8">
    <source>
        <dbReference type="PROSITE" id="PS50048"/>
    </source>
</evidence>
<evidence type="ECO:0000256" key="1">
    <source>
        <dbReference type="ARBA" id="ARBA00007274"/>
    </source>
</evidence>
<keyword evidence="10" id="KW-1185">Reference proteome</keyword>
<dbReference type="InterPro" id="IPR036864">
    <property type="entry name" value="Zn2-C6_fun-type_DNA-bd_sf"/>
</dbReference>